<feature type="transmembrane region" description="Helical" evidence="7">
    <location>
        <begin position="105"/>
        <end position="129"/>
    </location>
</feature>
<organism evidence="8 9">
    <name type="scientific">Salinispora arenicola</name>
    <dbReference type="NCBI Taxonomy" id="168697"/>
    <lineage>
        <taxon>Bacteria</taxon>
        <taxon>Bacillati</taxon>
        <taxon>Actinomycetota</taxon>
        <taxon>Actinomycetes</taxon>
        <taxon>Micromonosporales</taxon>
        <taxon>Micromonosporaceae</taxon>
        <taxon>Salinispora</taxon>
    </lineage>
</organism>
<dbReference type="InterPro" id="IPR036259">
    <property type="entry name" value="MFS_trans_sf"/>
</dbReference>
<feature type="transmembrane region" description="Helical" evidence="7">
    <location>
        <begin position="46"/>
        <end position="66"/>
    </location>
</feature>
<accession>A0ABQ4JYT4</accession>
<feature type="transmembrane region" description="Helical" evidence="7">
    <location>
        <begin position="135"/>
        <end position="157"/>
    </location>
</feature>
<sequence>MVALPLFVADLGRPASTLALYYTMFGVGAVLGGLLAGYLRALPMWPAAIGIVIGFGVAMLPLGFAVPAPLTLAAFTLAGLIWAPFPSISIALFQGSARPADLPPILAARGALTIVALPLGNGIAGPLIAGFGVRGTLLFCAVGTILLGIVTAAFVGLGGGRSGAAGGPSDTGPDLTDRPIPSDGPDPGDGHPKQSPDRVESVDTPAGATRSH</sequence>
<dbReference type="Proteomes" id="UP000677457">
    <property type="component" value="Unassembled WGS sequence"/>
</dbReference>
<keyword evidence="2" id="KW-1003">Cell membrane</keyword>
<evidence type="ECO:0000256" key="5">
    <source>
        <dbReference type="ARBA" id="ARBA00023136"/>
    </source>
</evidence>
<evidence type="ECO:0000256" key="4">
    <source>
        <dbReference type="ARBA" id="ARBA00022989"/>
    </source>
</evidence>
<evidence type="ECO:0000256" key="3">
    <source>
        <dbReference type="ARBA" id="ARBA00022692"/>
    </source>
</evidence>
<evidence type="ECO:0000256" key="6">
    <source>
        <dbReference type="SAM" id="MobiDB-lite"/>
    </source>
</evidence>
<comment type="caution">
    <text evidence="8">The sequence shown here is derived from an EMBL/GenBank/DDBJ whole genome shotgun (WGS) entry which is preliminary data.</text>
</comment>
<keyword evidence="5 7" id="KW-0472">Membrane</keyword>
<dbReference type="SUPFAM" id="SSF103473">
    <property type="entry name" value="MFS general substrate transporter"/>
    <property type="match status" value="1"/>
</dbReference>
<reference evidence="8 9" key="1">
    <citation type="submission" date="2021-03" db="EMBL/GenBank/DDBJ databases">
        <title>Whole genome shotgun sequence of Salinispora arenicola NBRC 105043.</title>
        <authorList>
            <person name="Komaki H."/>
            <person name="Tamura T."/>
        </authorList>
    </citation>
    <scope>NUCLEOTIDE SEQUENCE [LARGE SCALE GENOMIC DNA]</scope>
    <source>
        <strain evidence="8 9">NBRC 105043</strain>
    </source>
</reference>
<protein>
    <recommendedName>
        <fullName evidence="10">Major facilitator superfamily MFS_1</fullName>
    </recommendedName>
</protein>
<evidence type="ECO:0000313" key="9">
    <source>
        <dbReference type="Proteomes" id="UP000677457"/>
    </source>
</evidence>
<feature type="compositionally biased region" description="Basic and acidic residues" evidence="6">
    <location>
        <begin position="188"/>
        <end position="201"/>
    </location>
</feature>
<comment type="subcellular location">
    <subcellularLocation>
        <location evidence="1">Cell membrane</location>
        <topology evidence="1">Multi-pass membrane protein</topology>
    </subcellularLocation>
</comment>
<evidence type="ECO:0000256" key="2">
    <source>
        <dbReference type="ARBA" id="ARBA00022475"/>
    </source>
</evidence>
<name>A0ABQ4JYT4_SALAC</name>
<feature type="transmembrane region" description="Helical" evidence="7">
    <location>
        <begin position="72"/>
        <end position="93"/>
    </location>
</feature>
<evidence type="ECO:0000256" key="7">
    <source>
        <dbReference type="SAM" id="Phobius"/>
    </source>
</evidence>
<dbReference type="PANTHER" id="PTHR23513">
    <property type="entry name" value="INTEGRAL MEMBRANE EFFLUX PROTEIN-RELATED"/>
    <property type="match status" value="1"/>
</dbReference>
<evidence type="ECO:0000256" key="1">
    <source>
        <dbReference type="ARBA" id="ARBA00004651"/>
    </source>
</evidence>
<evidence type="ECO:0000313" key="8">
    <source>
        <dbReference type="EMBL" id="GIM88080.1"/>
    </source>
</evidence>
<gene>
    <name evidence="8" type="ORF">Sar04_48160</name>
</gene>
<proteinExistence type="predicted"/>
<dbReference type="EMBL" id="BOQM01000058">
    <property type="protein sequence ID" value="GIM88080.1"/>
    <property type="molecule type" value="Genomic_DNA"/>
</dbReference>
<dbReference type="PANTHER" id="PTHR23513:SF6">
    <property type="entry name" value="MAJOR FACILITATOR SUPERFAMILY ASSOCIATED DOMAIN-CONTAINING PROTEIN"/>
    <property type="match status" value="1"/>
</dbReference>
<feature type="transmembrane region" description="Helical" evidence="7">
    <location>
        <begin position="20"/>
        <end position="39"/>
    </location>
</feature>
<keyword evidence="4 7" id="KW-1133">Transmembrane helix</keyword>
<evidence type="ECO:0008006" key="10">
    <source>
        <dbReference type="Google" id="ProtNLM"/>
    </source>
</evidence>
<feature type="region of interest" description="Disordered" evidence="6">
    <location>
        <begin position="162"/>
        <end position="212"/>
    </location>
</feature>
<keyword evidence="9" id="KW-1185">Reference proteome</keyword>
<keyword evidence="3 7" id="KW-0812">Transmembrane</keyword>